<dbReference type="GO" id="GO:0016705">
    <property type="term" value="F:oxidoreductase activity, acting on paired donors, with incorporation or reduction of molecular oxygen"/>
    <property type="evidence" value="ECO:0007669"/>
    <property type="project" value="InterPro"/>
</dbReference>
<organism evidence="11 12">
    <name type="scientific">Amanita thiersii Skay4041</name>
    <dbReference type="NCBI Taxonomy" id="703135"/>
    <lineage>
        <taxon>Eukaryota</taxon>
        <taxon>Fungi</taxon>
        <taxon>Dikarya</taxon>
        <taxon>Basidiomycota</taxon>
        <taxon>Agaricomycotina</taxon>
        <taxon>Agaricomycetes</taxon>
        <taxon>Agaricomycetidae</taxon>
        <taxon>Agaricales</taxon>
        <taxon>Pluteineae</taxon>
        <taxon>Amanitaceae</taxon>
        <taxon>Amanita</taxon>
    </lineage>
</organism>
<dbReference type="PROSITE" id="PS00086">
    <property type="entry name" value="CYTOCHROME_P450"/>
    <property type="match status" value="1"/>
</dbReference>
<keyword evidence="4 9" id="KW-0349">Heme</keyword>
<protein>
    <recommendedName>
        <fullName evidence="13">Cytochrome P450</fullName>
    </recommendedName>
</protein>
<evidence type="ECO:0000256" key="1">
    <source>
        <dbReference type="ARBA" id="ARBA00001971"/>
    </source>
</evidence>
<dbReference type="AlphaFoldDB" id="A0A2A9NM60"/>
<evidence type="ECO:0000256" key="8">
    <source>
        <dbReference type="ARBA" id="ARBA00023033"/>
    </source>
</evidence>
<keyword evidence="6 10" id="KW-0560">Oxidoreductase</keyword>
<comment type="pathway">
    <text evidence="2">Secondary metabolite biosynthesis.</text>
</comment>
<evidence type="ECO:0008006" key="13">
    <source>
        <dbReference type="Google" id="ProtNLM"/>
    </source>
</evidence>
<dbReference type="PRINTS" id="PR00463">
    <property type="entry name" value="EP450I"/>
</dbReference>
<evidence type="ECO:0000256" key="5">
    <source>
        <dbReference type="ARBA" id="ARBA00022723"/>
    </source>
</evidence>
<dbReference type="InterPro" id="IPR036396">
    <property type="entry name" value="Cyt_P450_sf"/>
</dbReference>
<evidence type="ECO:0000256" key="10">
    <source>
        <dbReference type="RuleBase" id="RU000461"/>
    </source>
</evidence>
<dbReference type="PRINTS" id="PR00385">
    <property type="entry name" value="P450"/>
</dbReference>
<dbReference type="CDD" id="cd11065">
    <property type="entry name" value="CYP64-like"/>
    <property type="match status" value="1"/>
</dbReference>
<dbReference type="Gene3D" id="1.10.630.10">
    <property type="entry name" value="Cytochrome P450"/>
    <property type="match status" value="1"/>
</dbReference>
<evidence type="ECO:0000256" key="9">
    <source>
        <dbReference type="PIRSR" id="PIRSR602401-1"/>
    </source>
</evidence>
<evidence type="ECO:0000313" key="11">
    <source>
        <dbReference type="EMBL" id="PFH49401.1"/>
    </source>
</evidence>
<dbReference type="SUPFAM" id="SSF48264">
    <property type="entry name" value="Cytochrome P450"/>
    <property type="match status" value="1"/>
</dbReference>
<accession>A0A2A9NM60</accession>
<feature type="binding site" description="axial binding residue" evidence="9">
    <location>
        <position position="436"/>
    </location>
    <ligand>
        <name>heme</name>
        <dbReference type="ChEBI" id="CHEBI:30413"/>
    </ligand>
    <ligandPart>
        <name>Fe</name>
        <dbReference type="ChEBI" id="CHEBI:18248"/>
    </ligandPart>
</feature>
<dbReference type="STRING" id="703135.A0A2A9NM60"/>
<dbReference type="GO" id="GO:0005506">
    <property type="term" value="F:iron ion binding"/>
    <property type="evidence" value="ECO:0007669"/>
    <property type="project" value="InterPro"/>
</dbReference>
<gene>
    <name evidence="11" type="ORF">AMATHDRAFT_147734</name>
</gene>
<evidence type="ECO:0000256" key="7">
    <source>
        <dbReference type="ARBA" id="ARBA00023004"/>
    </source>
</evidence>
<sequence length="498" mass="56555">MSLEIQLVILAVIFGITIYIYATPASRHLPPGPLPKLFSGNIHQIPKVEYWKTYQQWSQQYGPITFFRTFSRKFVVLNTFKSAVDLLELRSSLYSNRPHAWMYGELVGRKLAVFNVSPQHPRFKMYRKLLHTGLSAKAIRTHHSLIQDESQKLLSSLADAKGSFVPYLRQNIGAIILKLAYGWTVNEVNDPFVTIVEEAFALQAIVTKPGQWLVDAFPLLRFVPAWFPGANFQRKAKEFKSRMTHYDTAPFNWAKESINSGEYSPSFASYHLCPEDGHVPDKEEQDIVKWCCSALYTGGADTTVAAMTAFFAAMVMYPHVQRQAQLEIEKVIGKEQPRADDQGRLPYVSAVIKEVLRWSPPVPLGLPHSVNDDDDYMGYHIPKGTTIMANIWAITHDENLYPDPDSFKPERFLRTDGHEPELDPRKIIFGFGRRVCPGALLAELSIFLNVVNILNTFVFRKAIDNDGQEVTPCLEYTTAVTSHIKPFPCQIMPISQMN</sequence>
<dbReference type="InterPro" id="IPR002401">
    <property type="entry name" value="Cyt_P450_E_grp-I"/>
</dbReference>
<evidence type="ECO:0000256" key="4">
    <source>
        <dbReference type="ARBA" id="ARBA00022617"/>
    </source>
</evidence>
<dbReference type="GO" id="GO:0020037">
    <property type="term" value="F:heme binding"/>
    <property type="evidence" value="ECO:0007669"/>
    <property type="project" value="InterPro"/>
</dbReference>
<evidence type="ECO:0000256" key="3">
    <source>
        <dbReference type="ARBA" id="ARBA00010617"/>
    </source>
</evidence>
<dbReference type="PANTHER" id="PTHR46300">
    <property type="entry name" value="P450, PUTATIVE (EUROFUNG)-RELATED-RELATED"/>
    <property type="match status" value="1"/>
</dbReference>
<dbReference type="InterPro" id="IPR050364">
    <property type="entry name" value="Cytochrome_P450_fung"/>
</dbReference>
<comment type="similarity">
    <text evidence="3 10">Belongs to the cytochrome P450 family.</text>
</comment>
<dbReference type="GO" id="GO:0004497">
    <property type="term" value="F:monooxygenase activity"/>
    <property type="evidence" value="ECO:0007669"/>
    <property type="project" value="UniProtKB-KW"/>
</dbReference>
<proteinExistence type="inferred from homology"/>
<reference evidence="11 12" key="1">
    <citation type="submission" date="2014-02" db="EMBL/GenBank/DDBJ databases">
        <title>Transposable element dynamics among asymbiotic and ectomycorrhizal Amanita fungi.</title>
        <authorList>
            <consortium name="DOE Joint Genome Institute"/>
            <person name="Hess J."/>
            <person name="Skrede I."/>
            <person name="Wolfe B."/>
            <person name="LaButti K."/>
            <person name="Ohm R.A."/>
            <person name="Grigoriev I.V."/>
            <person name="Pringle A."/>
        </authorList>
    </citation>
    <scope>NUCLEOTIDE SEQUENCE [LARGE SCALE GENOMIC DNA]</scope>
    <source>
        <strain evidence="11 12">SKay4041</strain>
    </source>
</reference>
<dbReference type="Pfam" id="PF00067">
    <property type="entry name" value="p450"/>
    <property type="match status" value="1"/>
</dbReference>
<dbReference type="OrthoDB" id="2789670at2759"/>
<dbReference type="Proteomes" id="UP000242287">
    <property type="component" value="Unassembled WGS sequence"/>
</dbReference>
<evidence type="ECO:0000256" key="6">
    <source>
        <dbReference type="ARBA" id="ARBA00023002"/>
    </source>
</evidence>
<name>A0A2A9NM60_9AGAR</name>
<dbReference type="PANTHER" id="PTHR46300:SF7">
    <property type="entry name" value="P450, PUTATIVE (EUROFUNG)-RELATED"/>
    <property type="match status" value="1"/>
</dbReference>
<keyword evidence="5 9" id="KW-0479">Metal-binding</keyword>
<dbReference type="InterPro" id="IPR017972">
    <property type="entry name" value="Cyt_P450_CS"/>
</dbReference>
<keyword evidence="12" id="KW-1185">Reference proteome</keyword>
<keyword evidence="7 9" id="KW-0408">Iron</keyword>
<keyword evidence="8 10" id="KW-0503">Monooxygenase</keyword>
<dbReference type="InterPro" id="IPR001128">
    <property type="entry name" value="Cyt_P450"/>
</dbReference>
<dbReference type="EMBL" id="KZ302030">
    <property type="protein sequence ID" value="PFH49401.1"/>
    <property type="molecule type" value="Genomic_DNA"/>
</dbReference>
<evidence type="ECO:0000313" key="12">
    <source>
        <dbReference type="Proteomes" id="UP000242287"/>
    </source>
</evidence>
<comment type="cofactor">
    <cofactor evidence="1 9">
        <name>heme</name>
        <dbReference type="ChEBI" id="CHEBI:30413"/>
    </cofactor>
</comment>
<evidence type="ECO:0000256" key="2">
    <source>
        <dbReference type="ARBA" id="ARBA00005179"/>
    </source>
</evidence>